<dbReference type="Pfam" id="PF03055">
    <property type="entry name" value="RPE65"/>
    <property type="match status" value="1"/>
</dbReference>
<keyword evidence="4 5" id="KW-0408">Iron</keyword>
<name>A0A7S1FLK2_9STRA</name>
<organism evidence="6">
    <name type="scientific">Corethron hystrix</name>
    <dbReference type="NCBI Taxonomy" id="216773"/>
    <lineage>
        <taxon>Eukaryota</taxon>
        <taxon>Sar</taxon>
        <taxon>Stramenopiles</taxon>
        <taxon>Ochrophyta</taxon>
        <taxon>Bacillariophyta</taxon>
        <taxon>Coscinodiscophyceae</taxon>
        <taxon>Corethrophycidae</taxon>
        <taxon>Corethrales</taxon>
        <taxon>Corethraceae</taxon>
        <taxon>Corethron</taxon>
    </lineage>
</organism>
<dbReference type="PANTHER" id="PTHR10543">
    <property type="entry name" value="BETA-CAROTENE DIOXYGENASE"/>
    <property type="match status" value="1"/>
</dbReference>
<dbReference type="EMBL" id="HBFR01001694">
    <property type="protein sequence ID" value="CAD8873894.1"/>
    <property type="molecule type" value="Transcribed_RNA"/>
</dbReference>
<evidence type="ECO:0000256" key="2">
    <source>
        <dbReference type="ARBA" id="ARBA00022723"/>
    </source>
</evidence>
<dbReference type="InterPro" id="IPR004294">
    <property type="entry name" value="Carotenoid_Oase"/>
</dbReference>
<comment type="cofactor">
    <cofactor evidence="5">
        <name>Fe(2+)</name>
        <dbReference type="ChEBI" id="CHEBI:29033"/>
    </cofactor>
    <text evidence="5">Binds 1 Fe(2+) ion per subunit.</text>
</comment>
<comment type="similarity">
    <text evidence="1">Belongs to the carotenoid oxygenase family.</text>
</comment>
<keyword evidence="2 5" id="KW-0479">Metal-binding</keyword>
<dbReference type="GO" id="GO:0016121">
    <property type="term" value="P:carotene catabolic process"/>
    <property type="evidence" value="ECO:0007669"/>
    <property type="project" value="TreeGrafter"/>
</dbReference>
<dbReference type="AlphaFoldDB" id="A0A7S1FLK2"/>
<feature type="binding site" evidence="5">
    <location>
        <position position="130"/>
    </location>
    <ligand>
        <name>Fe cation</name>
        <dbReference type="ChEBI" id="CHEBI:24875"/>
        <note>catalytic</note>
    </ligand>
</feature>
<dbReference type="PANTHER" id="PTHR10543:SF89">
    <property type="entry name" value="CAROTENOID 9,10(9',10')-CLEAVAGE DIOXYGENASE 1"/>
    <property type="match status" value="1"/>
</dbReference>
<dbReference type="GO" id="GO:0046872">
    <property type="term" value="F:metal ion binding"/>
    <property type="evidence" value="ECO:0007669"/>
    <property type="project" value="UniProtKB-KW"/>
</dbReference>
<sequence>MPTFHPDRDGLPCSKVYTVCGIRGEKEGWFPFNSIAKHCLDTGKCEIWPPEAAALSGDSACSWDGGTCVRAEPLFVPRAGALEEDDGYVLSTVHCSESMRTTLEVLDAKNFGAGPIQKIDLGELMGWNVHSSFEPSGAPI</sequence>
<reference evidence="6" key="1">
    <citation type="submission" date="2021-01" db="EMBL/GenBank/DDBJ databases">
        <authorList>
            <person name="Corre E."/>
            <person name="Pelletier E."/>
            <person name="Niang G."/>
            <person name="Scheremetjew M."/>
            <person name="Finn R."/>
            <person name="Kale V."/>
            <person name="Holt S."/>
            <person name="Cochrane G."/>
            <person name="Meng A."/>
            <person name="Brown T."/>
            <person name="Cohen L."/>
        </authorList>
    </citation>
    <scope>NUCLEOTIDE SEQUENCE</scope>
    <source>
        <strain evidence="6">308</strain>
    </source>
</reference>
<keyword evidence="3" id="KW-0560">Oxidoreductase</keyword>
<evidence type="ECO:0000256" key="4">
    <source>
        <dbReference type="ARBA" id="ARBA00023004"/>
    </source>
</evidence>
<evidence type="ECO:0000256" key="3">
    <source>
        <dbReference type="ARBA" id="ARBA00023002"/>
    </source>
</evidence>
<protein>
    <submittedName>
        <fullName evidence="6">Uncharacterized protein</fullName>
    </submittedName>
</protein>
<evidence type="ECO:0000256" key="5">
    <source>
        <dbReference type="PIRSR" id="PIRSR604294-1"/>
    </source>
</evidence>
<dbReference type="GO" id="GO:0010436">
    <property type="term" value="F:carotenoid dioxygenase activity"/>
    <property type="evidence" value="ECO:0007669"/>
    <property type="project" value="TreeGrafter"/>
</dbReference>
<proteinExistence type="inferred from homology"/>
<gene>
    <name evidence="6" type="ORF">CHYS00102_LOCUS1055</name>
</gene>
<evidence type="ECO:0000256" key="1">
    <source>
        <dbReference type="ARBA" id="ARBA00006787"/>
    </source>
</evidence>
<evidence type="ECO:0000313" key="6">
    <source>
        <dbReference type="EMBL" id="CAD8873894.1"/>
    </source>
</evidence>
<accession>A0A7S1FLK2</accession>